<evidence type="ECO:0000313" key="1">
    <source>
        <dbReference type="EMBL" id="KMQ82245.1"/>
    </source>
</evidence>
<sequence>MKKLLTMKAPDSEKATLYKQILQKYVKFPEVNVIHPSPQQQQQQQQQPDWNLPDIGRTLFNDATGPQKPVVSSIMLFLQNYKNIISWNAKNELVLKGVPLPYTDIQKNIKYLFKNVKTQPNGFSAFKKVLDELDFPEELIKNYNLKKKKSFVETPSPPILAPFTPTVSNVETPFSTSYASVVAKPKTSIYETPKPQTGKGSWIEL</sequence>
<protein>
    <submittedName>
        <fullName evidence="1">P-type had superfamily atpase</fullName>
    </submittedName>
</protein>
<dbReference type="STRING" id="67767.A0A0J7MNS4"/>
<keyword evidence="2" id="KW-1185">Reference proteome</keyword>
<proteinExistence type="predicted"/>
<dbReference type="EMBL" id="LBMM01027022">
    <property type="protein sequence ID" value="KMQ82245.1"/>
    <property type="molecule type" value="Genomic_DNA"/>
</dbReference>
<organism evidence="1 2">
    <name type="scientific">Lasius niger</name>
    <name type="common">Black garden ant</name>
    <dbReference type="NCBI Taxonomy" id="67767"/>
    <lineage>
        <taxon>Eukaryota</taxon>
        <taxon>Metazoa</taxon>
        <taxon>Ecdysozoa</taxon>
        <taxon>Arthropoda</taxon>
        <taxon>Hexapoda</taxon>
        <taxon>Insecta</taxon>
        <taxon>Pterygota</taxon>
        <taxon>Neoptera</taxon>
        <taxon>Endopterygota</taxon>
        <taxon>Hymenoptera</taxon>
        <taxon>Apocrita</taxon>
        <taxon>Aculeata</taxon>
        <taxon>Formicoidea</taxon>
        <taxon>Formicidae</taxon>
        <taxon>Formicinae</taxon>
        <taxon>Lasius</taxon>
        <taxon>Lasius</taxon>
    </lineage>
</organism>
<dbReference type="PaxDb" id="67767-A0A0J7MNS4"/>
<gene>
    <name evidence="1" type="ORF">RF55_23666</name>
</gene>
<evidence type="ECO:0000313" key="2">
    <source>
        <dbReference type="Proteomes" id="UP000036403"/>
    </source>
</evidence>
<dbReference type="AlphaFoldDB" id="A0A0J7MNS4"/>
<dbReference type="Proteomes" id="UP000036403">
    <property type="component" value="Unassembled WGS sequence"/>
</dbReference>
<name>A0A0J7MNS4_LASNI</name>
<dbReference type="OrthoDB" id="6426908at2759"/>
<reference evidence="1 2" key="1">
    <citation type="submission" date="2015-04" db="EMBL/GenBank/DDBJ databases">
        <title>Lasius niger genome sequencing.</title>
        <authorList>
            <person name="Konorov E.A."/>
            <person name="Nikitin M.A."/>
            <person name="Kirill M.V."/>
            <person name="Chang P."/>
        </authorList>
    </citation>
    <scope>NUCLEOTIDE SEQUENCE [LARGE SCALE GENOMIC DNA]</scope>
    <source>
        <tissue evidence="1">Whole</tissue>
    </source>
</reference>
<accession>A0A0J7MNS4</accession>
<comment type="caution">
    <text evidence="1">The sequence shown here is derived from an EMBL/GenBank/DDBJ whole genome shotgun (WGS) entry which is preliminary data.</text>
</comment>